<keyword evidence="1" id="KW-0812">Transmembrane</keyword>
<comment type="caution">
    <text evidence="3">The sequence shown here is derived from an EMBL/GenBank/DDBJ whole genome shotgun (WGS) entry which is preliminary data.</text>
</comment>
<dbReference type="InterPro" id="IPR011499">
    <property type="entry name" value="Lipid_A_biosynth_N"/>
</dbReference>
<dbReference type="Pfam" id="PF07578">
    <property type="entry name" value="LAB_N"/>
    <property type="match status" value="2"/>
</dbReference>
<evidence type="ECO:0000313" key="3">
    <source>
        <dbReference type="EMBL" id="MFD0932877.1"/>
    </source>
</evidence>
<evidence type="ECO:0000256" key="1">
    <source>
        <dbReference type="SAM" id="Phobius"/>
    </source>
</evidence>
<evidence type="ECO:0000259" key="2">
    <source>
        <dbReference type="SMART" id="SM01259"/>
    </source>
</evidence>
<feature type="transmembrane region" description="Helical" evidence="1">
    <location>
        <begin position="129"/>
        <end position="150"/>
    </location>
</feature>
<accession>A0ABW3GWW4</accession>
<dbReference type="Gene3D" id="1.20.1280.290">
    <property type="match status" value="1"/>
</dbReference>
<feature type="transmembrane region" description="Helical" evidence="1">
    <location>
        <begin position="186"/>
        <end position="204"/>
    </location>
</feature>
<sequence length="209" mass="24997">MLDSSAYIYGIGFIAQILFSSRTFYQWLISEKQKKVIAPRFFWQMSLLASILLFVYGYLRNDFAIMLGQSLTYFIYIRNIQLENQWYKFPLVSRVFLLLFPILVVIYYYNNNTFDIEKLLFEKEFSNSVLWLGILSQITFTLRFVYQWIYSERIKISKLPKGFWVLSLIGSLLIFIYAIFRKDPVLLLGHFFGIAIYSRNLFLIKKEYA</sequence>
<protein>
    <submittedName>
        <fullName evidence="3">Lipid-A-disaccharide synthase N-terminal domain-containing protein</fullName>
    </submittedName>
</protein>
<keyword evidence="1" id="KW-1133">Transmembrane helix</keyword>
<gene>
    <name evidence="3" type="ORF">ACFQ0R_09755</name>
</gene>
<keyword evidence="1" id="KW-0472">Membrane</keyword>
<feature type="domain" description="Lipid A biosynthesis N-terminal" evidence="2">
    <location>
        <begin position="132"/>
        <end position="203"/>
    </location>
</feature>
<name>A0ABW3GWW4_9FLAO</name>
<dbReference type="Proteomes" id="UP001597049">
    <property type="component" value="Unassembled WGS sequence"/>
</dbReference>
<feature type="transmembrane region" description="Helical" evidence="1">
    <location>
        <begin position="37"/>
        <end position="57"/>
    </location>
</feature>
<evidence type="ECO:0000313" key="4">
    <source>
        <dbReference type="Proteomes" id="UP001597049"/>
    </source>
</evidence>
<reference evidence="4" key="1">
    <citation type="journal article" date="2019" name="Int. J. Syst. Evol. Microbiol.">
        <title>The Global Catalogue of Microorganisms (GCM) 10K type strain sequencing project: providing services to taxonomists for standard genome sequencing and annotation.</title>
        <authorList>
            <consortium name="The Broad Institute Genomics Platform"/>
            <consortium name="The Broad Institute Genome Sequencing Center for Infectious Disease"/>
            <person name="Wu L."/>
            <person name="Ma J."/>
        </authorList>
    </citation>
    <scope>NUCLEOTIDE SEQUENCE [LARGE SCALE GENOMIC DNA]</scope>
    <source>
        <strain evidence="4">CCUG 56752</strain>
    </source>
</reference>
<feature type="transmembrane region" description="Helical" evidence="1">
    <location>
        <begin position="6"/>
        <end position="25"/>
    </location>
</feature>
<dbReference type="EMBL" id="JBHTIV010000010">
    <property type="protein sequence ID" value="MFD0932877.1"/>
    <property type="molecule type" value="Genomic_DNA"/>
</dbReference>
<dbReference type="RefSeq" id="WP_379658185.1">
    <property type="nucleotide sequence ID" value="NZ_JBHTIV010000010.1"/>
</dbReference>
<dbReference type="SMART" id="SM01259">
    <property type="entry name" value="LAB_N"/>
    <property type="match status" value="2"/>
</dbReference>
<feature type="transmembrane region" description="Helical" evidence="1">
    <location>
        <begin position="91"/>
        <end position="109"/>
    </location>
</feature>
<feature type="domain" description="Lipid A biosynthesis N-terminal" evidence="2">
    <location>
        <begin position="11"/>
        <end position="82"/>
    </location>
</feature>
<organism evidence="3 4">
    <name type="scientific">Psychroflexus salinarum</name>
    <dbReference type="NCBI Taxonomy" id="546024"/>
    <lineage>
        <taxon>Bacteria</taxon>
        <taxon>Pseudomonadati</taxon>
        <taxon>Bacteroidota</taxon>
        <taxon>Flavobacteriia</taxon>
        <taxon>Flavobacteriales</taxon>
        <taxon>Flavobacteriaceae</taxon>
        <taxon>Psychroflexus</taxon>
    </lineage>
</organism>
<feature type="transmembrane region" description="Helical" evidence="1">
    <location>
        <begin position="162"/>
        <end position="180"/>
    </location>
</feature>
<keyword evidence="4" id="KW-1185">Reference proteome</keyword>
<proteinExistence type="predicted"/>